<gene>
    <name evidence="2" type="ORF">FB563_0738</name>
</gene>
<dbReference type="AlphaFoldDB" id="A0A542U9V7"/>
<organism evidence="2 3">
    <name type="scientific">Streptomyces puniciscabiei</name>
    <dbReference type="NCBI Taxonomy" id="164348"/>
    <lineage>
        <taxon>Bacteria</taxon>
        <taxon>Bacillati</taxon>
        <taxon>Actinomycetota</taxon>
        <taxon>Actinomycetes</taxon>
        <taxon>Kitasatosporales</taxon>
        <taxon>Streptomycetaceae</taxon>
        <taxon>Streptomyces</taxon>
    </lineage>
</organism>
<dbReference type="EMBL" id="VFNX01000001">
    <property type="protein sequence ID" value="TQK95818.1"/>
    <property type="molecule type" value="Genomic_DNA"/>
</dbReference>
<evidence type="ECO:0000256" key="1">
    <source>
        <dbReference type="SAM" id="MobiDB-lite"/>
    </source>
</evidence>
<protein>
    <submittedName>
        <fullName evidence="2">Uncharacterized protein</fullName>
    </submittedName>
</protein>
<dbReference type="Proteomes" id="UP000318103">
    <property type="component" value="Unassembled WGS sequence"/>
</dbReference>
<proteinExistence type="predicted"/>
<name>A0A542U9V7_9ACTN</name>
<dbReference type="RefSeq" id="WP_234357856.1">
    <property type="nucleotide sequence ID" value="NZ_JBPJFI010000001.1"/>
</dbReference>
<accession>A0A542U9V7</accession>
<comment type="caution">
    <text evidence="2">The sequence shown here is derived from an EMBL/GenBank/DDBJ whole genome shotgun (WGS) entry which is preliminary data.</text>
</comment>
<evidence type="ECO:0000313" key="2">
    <source>
        <dbReference type="EMBL" id="TQK95818.1"/>
    </source>
</evidence>
<reference evidence="2 3" key="1">
    <citation type="submission" date="2019-06" db="EMBL/GenBank/DDBJ databases">
        <title>Sequencing the genomes of 1000 actinobacteria strains.</title>
        <authorList>
            <person name="Klenk H.-P."/>
        </authorList>
    </citation>
    <scope>NUCLEOTIDE SEQUENCE [LARGE SCALE GENOMIC DNA]</scope>
    <source>
        <strain evidence="2 3">DSM 41929</strain>
    </source>
</reference>
<feature type="compositionally biased region" description="Low complexity" evidence="1">
    <location>
        <begin position="45"/>
        <end position="58"/>
    </location>
</feature>
<feature type="region of interest" description="Disordered" evidence="1">
    <location>
        <begin position="38"/>
        <end position="58"/>
    </location>
</feature>
<keyword evidence="3" id="KW-1185">Reference proteome</keyword>
<sequence length="58" mass="6305">MAADQRVRRAQELLGTTDTRVEANATATGMRTATTLRRPLHRRAGPPLARAPAPERIG</sequence>
<evidence type="ECO:0000313" key="3">
    <source>
        <dbReference type="Proteomes" id="UP000318103"/>
    </source>
</evidence>